<organism evidence="2 3">
    <name type="scientific">Streptomyces violarus</name>
    <dbReference type="NCBI Taxonomy" id="67380"/>
    <lineage>
        <taxon>Bacteria</taxon>
        <taxon>Bacillati</taxon>
        <taxon>Actinomycetota</taxon>
        <taxon>Actinomycetes</taxon>
        <taxon>Kitasatosporales</taxon>
        <taxon>Streptomycetaceae</taxon>
        <taxon>Streptomyces</taxon>
    </lineage>
</organism>
<evidence type="ECO:0000256" key="1">
    <source>
        <dbReference type="SAM" id="MobiDB-lite"/>
    </source>
</evidence>
<keyword evidence="3" id="KW-1185">Reference proteome</keyword>
<evidence type="ECO:0000313" key="3">
    <source>
        <dbReference type="Proteomes" id="UP000572907"/>
    </source>
</evidence>
<gene>
    <name evidence="2" type="ORF">FHS41_004982</name>
</gene>
<reference evidence="2 3" key="1">
    <citation type="submission" date="2020-08" db="EMBL/GenBank/DDBJ databases">
        <title>Genomic Encyclopedia of Type Strains, Phase III (KMG-III): the genomes of soil and plant-associated and newly described type strains.</title>
        <authorList>
            <person name="Whitman W."/>
        </authorList>
    </citation>
    <scope>NUCLEOTIDE SEQUENCE [LARGE SCALE GENOMIC DNA]</scope>
    <source>
        <strain evidence="2 3">CECT 3237</strain>
    </source>
</reference>
<dbReference type="EMBL" id="JACHXE010000005">
    <property type="protein sequence ID" value="MBB3078451.1"/>
    <property type="molecule type" value="Genomic_DNA"/>
</dbReference>
<sequence length="239" mass="26046">MTPPETDEDKGHGHMTDTAAERPAGSPTGYRINFPKSWWHFDLDPSTRDASIRRRVEKVAAGRDDIDREQLDSLVRELRRTTREAHARGALQAAGMLAFLTDGSTLTATTVVLRTEIPEGEPTDLDRLMVSAGVHNNRDSVGRGTGANTVEIMEVPELGSVGRMTAVEDVDYAGRATVRTGMHHVVVPVPGSRTLLIISSSTPNITMLDQFFEVFDAIAGTFRFRDGAGPEGVDFENGK</sequence>
<dbReference type="RefSeq" id="WP_229845317.1">
    <property type="nucleotide sequence ID" value="NZ_BMUP01000002.1"/>
</dbReference>
<dbReference type="AlphaFoldDB" id="A0A7W5F3C1"/>
<feature type="region of interest" description="Disordered" evidence="1">
    <location>
        <begin position="1"/>
        <end position="29"/>
    </location>
</feature>
<comment type="caution">
    <text evidence="2">The sequence shown here is derived from an EMBL/GenBank/DDBJ whole genome shotgun (WGS) entry which is preliminary data.</text>
</comment>
<evidence type="ECO:0000313" key="2">
    <source>
        <dbReference type="EMBL" id="MBB3078451.1"/>
    </source>
</evidence>
<proteinExistence type="predicted"/>
<dbReference type="Proteomes" id="UP000572907">
    <property type="component" value="Unassembled WGS sequence"/>
</dbReference>
<protein>
    <submittedName>
        <fullName evidence="2">Uncharacterized protein</fullName>
    </submittedName>
</protein>
<accession>A0A7W5F3C1</accession>
<name>A0A7W5F3C1_9ACTN</name>